<name>A0AAW2MR25_9LAMI</name>
<dbReference type="GO" id="GO:0005507">
    <property type="term" value="F:copper ion binding"/>
    <property type="evidence" value="ECO:0007669"/>
    <property type="project" value="InterPro"/>
</dbReference>
<dbReference type="GO" id="GO:0048262">
    <property type="term" value="P:determination of dorsal/ventral asymmetry"/>
    <property type="evidence" value="ECO:0007669"/>
    <property type="project" value="UniProtKB-ARBA"/>
</dbReference>
<dbReference type="FunFam" id="1.10.10.60:FF:000009">
    <property type="entry name" value="transcription factor MYB1R1"/>
    <property type="match status" value="1"/>
</dbReference>
<evidence type="ECO:0000256" key="3">
    <source>
        <dbReference type="ARBA" id="ARBA00022473"/>
    </source>
</evidence>
<dbReference type="InterPro" id="IPR001117">
    <property type="entry name" value="Cu-oxidase_2nd"/>
</dbReference>
<dbReference type="FunFam" id="1.10.10.60:FF:000154">
    <property type="entry name" value="Transcription factor SRM1"/>
    <property type="match status" value="1"/>
</dbReference>
<feature type="domain" description="HTH myb-type" evidence="12">
    <location>
        <begin position="439"/>
        <end position="481"/>
    </location>
</feature>
<dbReference type="AlphaFoldDB" id="A0AAW2MR25"/>
<dbReference type="GO" id="GO:0005634">
    <property type="term" value="C:nucleus"/>
    <property type="evidence" value="ECO:0007669"/>
    <property type="project" value="UniProtKB-SubCell"/>
</dbReference>
<dbReference type="Pfam" id="PF23082">
    <property type="entry name" value="Myb_DNA-binding_2"/>
    <property type="match status" value="1"/>
</dbReference>
<dbReference type="PROSITE" id="PS51294">
    <property type="entry name" value="HTH_MYB"/>
    <property type="match status" value="1"/>
</dbReference>
<evidence type="ECO:0000259" key="10">
    <source>
        <dbReference type="PROSITE" id="PS50090"/>
    </source>
</evidence>
<comment type="caution">
    <text evidence="13">The sequence shown here is derived from an EMBL/GenBank/DDBJ whole genome shotgun (WGS) entry which is preliminary data.</text>
</comment>
<dbReference type="InterPro" id="IPR011706">
    <property type="entry name" value="Cu-oxidase_C"/>
</dbReference>
<feature type="compositionally biased region" description="Polar residues" evidence="9">
    <location>
        <begin position="493"/>
        <end position="507"/>
    </location>
</feature>
<evidence type="ECO:0000256" key="2">
    <source>
        <dbReference type="ARBA" id="ARBA00010609"/>
    </source>
</evidence>
<dbReference type="PROSITE" id="PS50090">
    <property type="entry name" value="MYB_LIKE"/>
    <property type="match status" value="1"/>
</dbReference>
<dbReference type="GO" id="GO:0016491">
    <property type="term" value="F:oxidoreductase activity"/>
    <property type="evidence" value="ECO:0007669"/>
    <property type="project" value="InterPro"/>
</dbReference>
<dbReference type="Pfam" id="PF00394">
    <property type="entry name" value="Cu-oxidase"/>
    <property type="match status" value="1"/>
</dbReference>
<dbReference type="PANTHER" id="PTHR44042">
    <property type="entry name" value="DUPLICATED HOMEODOMAIN-LIKE SUPERFAMILY PROTEIN-RELATED"/>
    <property type="match status" value="1"/>
</dbReference>
<keyword evidence="7" id="KW-0325">Glycoprotein</keyword>
<feature type="compositionally biased region" description="Basic and acidic residues" evidence="9">
    <location>
        <begin position="508"/>
        <end position="521"/>
    </location>
</feature>
<dbReference type="InterPro" id="IPR006447">
    <property type="entry name" value="Myb_dom_plants"/>
</dbReference>
<accession>A0AAW2MR25</accession>
<dbReference type="Gene3D" id="2.60.40.420">
    <property type="entry name" value="Cupredoxins - blue copper proteins"/>
    <property type="match status" value="2"/>
</dbReference>
<evidence type="ECO:0000256" key="1">
    <source>
        <dbReference type="ARBA" id="ARBA00004123"/>
    </source>
</evidence>
<feature type="domain" description="SANT" evidence="11">
    <location>
        <begin position="338"/>
        <end position="393"/>
    </location>
</feature>
<keyword evidence="6" id="KW-0804">Transcription</keyword>
<feature type="domain" description="Myb-like" evidence="10">
    <location>
        <begin position="342"/>
        <end position="389"/>
    </location>
</feature>
<reference evidence="13" key="2">
    <citation type="journal article" date="2024" name="Plant">
        <title>Genomic evolution and insights into agronomic trait innovations of Sesamum species.</title>
        <authorList>
            <person name="Miao H."/>
            <person name="Wang L."/>
            <person name="Qu L."/>
            <person name="Liu H."/>
            <person name="Sun Y."/>
            <person name="Le M."/>
            <person name="Wang Q."/>
            <person name="Wei S."/>
            <person name="Zheng Y."/>
            <person name="Lin W."/>
            <person name="Duan Y."/>
            <person name="Cao H."/>
            <person name="Xiong S."/>
            <person name="Wang X."/>
            <person name="Wei L."/>
            <person name="Li C."/>
            <person name="Ma Q."/>
            <person name="Ju M."/>
            <person name="Zhao R."/>
            <person name="Li G."/>
            <person name="Mu C."/>
            <person name="Tian Q."/>
            <person name="Mei H."/>
            <person name="Zhang T."/>
            <person name="Gao T."/>
            <person name="Zhang H."/>
        </authorList>
    </citation>
    <scope>NUCLEOTIDE SEQUENCE</scope>
    <source>
        <strain evidence="13">G01</strain>
    </source>
</reference>
<dbReference type="NCBIfam" id="TIGR01557">
    <property type="entry name" value="myb_SHAQKYF"/>
    <property type="match status" value="1"/>
</dbReference>
<dbReference type="SUPFAM" id="SSF46689">
    <property type="entry name" value="Homeodomain-like"/>
    <property type="match status" value="2"/>
</dbReference>
<dbReference type="SUPFAM" id="SSF49503">
    <property type="entry name" value="Cupredoxins"/>
    <property type="match status" value="2"/>
</dbReference>
<proteinExistence type="inferred from homology"/>
<evidence type="ECO:0000259" key="11">
    <source>
        <dbReference type="PROSITE" id="PS51293"/>
    </source>
</evidence>
<evidence type="ECO:0000256" key="6">
    <source>
        <dbReference type="ARBA" id="ARBA00023163"/>
    </source>
</evidence>
<comment type="subcellular location">
    <subcellularLocation>
        <location evidence="1">Nucleus</location>
    </subcellularLocation>
</comment>
<dbReference type="Gene3D" id="1.10.10.60">
    <property type="entry name" value="Homeodomain-like"/>
    <property type="match status" value="2"/>
</dbReference>
<dbReference type="InterPro" id="IPR001005">
    <property type="entry name" value="SANT/Myb"/>
</dbReference>
<keyword evidence="3" id="KW-0217">Developmental protein</keyword>
<keyword evidence="5" id="KW-0238">DNA-binding</keyword>
<dbReference type="PANTHER" id="PTHR44042:SF41">
    <property type="entry name" value="DUPLICATED HOMEODOMAIN-LIKE SUPERFAMILY PROTEIN-RELATED"/>
    <property type="match status" value="1"/>
</dbReference>
<evidence type="ECO:0000256" key="5">
    <source>
        <dbReference type="ARBA" id="ARBA00023125"/>
    </source>
</evidence>
<keyword evidence="8" id="KW-0539">Nucleus</keyword>
<feature type="region of interest" description="Disordered" evidence="9">
    <location>
        <begin position="488"/>
        <end position="528"/>
    </location>
</feature>
<dbReference type="GO" id="GO:0003677">
    <property type="term" value="F:DNA binding"/>
    <property type="evidence" value="ECO:0007669"/>
    <property type="project" value="UniProtKB-KW"/>
</dbReference>
<dbReference type="GO" id="GO:0009908">
    <property type="term" value="P:flower development"/>
    <property type="evidence" value="ECO:0007669"/>
    <property type="project" value="UniProtKB-ARBA"/>
</dbReference>
<sequence>MNPQNSYFAPVDQCCTQKNFLQIAGHRMTIVEVDATYVKPFKTDTIVIAPGQTTNAILTTDRAVGKYMVAASPFMDTPVAGQFDSHRHVALLRHTFQFSHNFHKATSPKCHPSCQQFHQLPQEFKFQEISGESTESSFSLFHSRAGDQSLPTCRLQTEADRGSCKQRHVVMPTIALLQAHFSILREFSHGFPREPVCFQLHRQPPANLGTTNGTKLYRLPYNATVQVVLQDTGIIAPENHPVHLHGFKLGRGLGNFNSKTDPKKFNLVDPVERNTIGVPSGGWVAINFLQIIQAAGVDDEKNFCLKNTKYLFGLVALRKEKWDFFSLHSSSNWLFGEDKVTKWTAEENKRFENALALFDKDTPDRWHNVAAMIPGKTVSDVIKQYKELVEDVSDIEAGLIPIPGYGNPPFTLELASDQDYQGGFKQLYSPGCTDVLKPQAILLGLKKYGKGDWRNISRNFVTTRTPTQVASHAQKYFIRQLSGGKDKRRSSIHDITTVNLNETASPSQDKEGPRAEDKSHLAVETQQNSDVNRMVQGTYNSYPTDPGAMMGPPNSSLMFAHLQGTTPFGLYLHEHHMRSNDPHGVLLEHNAKSMWYIPVLGWQEMMKSSLEVGWRNSDYLISEQLLRFSSLSGSE</sequence>
<comment type="similarity">
    <text evidence="2">Belongs to the multicopper oxidase family.</text>
</comment>
<evidence type="ECO:0000256" key="7">
    <source>
        <dbReference type="ARBA" id="ARBA00023180"/>
    </source>
</evidence>
<dbReference type="InterPro" id="IPR017884">
    <property type="entry name" value="SANT_dom"/>
</dbReference>
<dbReference type="InterPro" id="IPR008972">
    <property type="entry name" value="Cupredoxin"/>
</dbReference>
<dbReference type="CDD" id="cd00167">
    <property type="entry name" value="SANT"/>
    <property type="match status" value="2"/>
</dbReference>
<dbReference type="InterPro" id="IPR017930">
    <property type="entry name" value="Myb_dom"/>
</dbReference>
<evidence type="ECO:0000313" key="13">
    <source>
        <dbReference type="EMBL" id="KAL0333220.1"/>
    </source>
</evidence>
<reference evidence="13" key="1">
    <citation type="submission" date="2020-06" db="EMBL/GenBank/DDBJ databases">
        <authorList>
            <person name="Li T."/>
            <person name="Hu X."/>
            <person name="Zhang T."/>
            <person name="Song X."/>
            <person name="Zhang H."/>
            <person name="Dai N."/>
            <person name="Sheng W."/>
            <person name="Hou X."/>
            <person name="Wei L."/>
        </authorList>
    </citation>
    <scope>NUCLEOTIDE SEQUENCE</scope>
    <source>
        <strain evidence="13">G01</strain>
        <tissue evidence="13">Leaf</tissue>
    </source>
</reference>
<dbReference type="EMBL" id="JACGWK010000009">
    <property type="protein sequence ID" value="KAL0333220.1"/>
    <property type="molecule type" value="Genomic_DNA"/>
</dbReference>
<protein>
    <submittedName>
        <fullName evidence="13">Transcription factor DIVARICATA</fullName>
    </submittedName>
</protein>
<dbReference type="Pfam" id="PF07731">
    <property type="entry name" value="Cu-oxidase_2"/>
    <property type="match status" value="1"/>
</dbReference>
<dbReference type="Pfam" id="PF00249">
    <property type="entry name" value="Myb_DNA-binding"/>
    <property type="match status" value="1"/>
</dbReference>
<evidence type="ECO:0000259" key="12">
    <source>
        <dbReference type="PROSITE" id="PS51294"/>
    </source>
</evidence>
<organism evidence="13">
    <name type="scientific">Sesamum angustifolium</name>
    <dbReference type="NCBI Taxonomy" id="2727405"/>
    <lineage>
        <taxon>Eukaryota</taxon>
        <taxon>Viridiplantae</taxon>
        <taxon>Streptophyta</taxon>
        <taxon>Embryophyta</taxon>
        <taxon>Tracheophyta</taxon>
        <taxon>Spermatophyta</taxon>
        <taxon>Magnoliopsida</taxon>
        <taxon>eudicotyledons</taxon>
        <taxon>Gunneridae</taxon>
        <taxon>Pentapetalae</taxon>
        <taxon>asterids</taxon>
        <taxon>lamiids</taxon>
        <taxon>Lamiales</taxon>
        <taxon>Pedaliaceae</taxon>
        <taxon>Sesamum</taxon>
    </lineage>
</organism>
<dbReference type="PROSITE" id="PS51293">
    <property type="entry name" value="SANT"/>
    <property type="match status" value="1"/>
</dbReference>
<evidence type="ECO:0000256" key="8">
    <source>
        <dbReference type="ARBA" id="ARBA00023242"/>
    </source>
</evidence>
<evidence type="ECO:0000256" key="9">
    <source>
        <dbReference type="SAM" id="MobiDB-lite"/>
    </source>
</evidence>
<dbReference type="InterPro" id="IPR009057">
    <property type="entry name" value="Homeodomain-like_sf"/>
</dbReference>
<gene>
    <name evidence="13" type="ORF">Sangu_1478200</name>
</gene>
<evidence type="ECO:0000256" key="4">
    <source>
        <dbReference type="ARBA" id="ARBA00023015"/>
    </source>
</evidence>
<dbReference type="SMART" id="SM00717">
    <property type="entry name" value="SANT"/>
    <property type="match status" value="2"/>
</dbReference>
<keyword evidence="4" id="KW-0805">Transcription regulation</keyword>